<comment type="caution">
    <text evidence="1">The sequence shown here is derived from an EMBL/GenBank/DDBJ whole genome shotgun (WGS) entry which is preliminary data.</text>
</comment>
<dbReference type="RefSeq" id="WP_184476340.1">
    <property type="nucleotide sequence ID" value="NZ_JACHOV010000010.1"/>
</dbReference>
<name>A0A840HXU4_9SPHN</name>
<reference evidence="1 2" key="1">
    <citation type="submission" date="2020-08" db="EMBL/GenBank/DDBJ databases">
        <title>Genomic Encyclopedia of Type Strains, Phase IV (KMG-IV): sequencing the most valuable type-strain genomes for metagenomic binning, comparative biology and taxonomic classification.</title>
        <authorList>
            <person name="Goeker M."/>
        </authorList>
    </citation>
    <scope>NUCLEOTIDE SEQUENCE [LARGE SCALE GENOMIC DNA]</scope>
    <source>
        <strain evidence="1 2">DSM 7465</strain>
    </source>
</reference>
<proteinExistence type="predicted"/>
<evidence type="ECO:0000313" key="2">
    <source>
        <dbReference type="Proteomes" id="UP000575068"/>
    </source>
</evidence>
<dbReference type="AlphaFoldDB" id="A0A840HXU4"/>
<keyword evidence="2" id="KW-1185">Reference proteome</keyword>
<dbReference type="EMBL" id="JACHOV010000010">
    <property type="protein sequence ID" value="MBB4642338.1"/>
    <property type="molecule type" value="Genomic_DNA"/>
</dbReference>
<dbReference type="Proteomes" id="UP000575068">
    <property type="component" value="Unassembled WGS sequence"/>
</dbReference>
<organism evidence="1 2">
    <name type="scientific">Rhizorhapis suberifaciens</name>
    <name type="common">corky root of lettuce</name>
    <dbReference type="NCBI Taxonomy" id="13656"/>
    <lineage>
        <taxon>Bacteria</taxon>
        <taxon>Pseudomonadati</taxon>
        <taxon>Pseudomonadota</taxon>
        <taxon>Alphaproteobacteria</taxon>
        <taxon>Sphingomonadales</taxon>
        <taxon>Sphingomonadaceae</taxon>
        <taxon>Rhizorhapis</taxon>
    </lineage>
</organism>
<evidence type="ECO:0000313" key="1">
    <source>
        <dbReference type="EMBL" id="MBB4642338.1"/>
    </source>
</evidence>
<accession>A0A840HXU4</accession>
<gene>
    <name evidence="1" type="ORF">HNQ99_002663</name>
</gene>
<sequence length="76" mass="8296">MQPALRKADALETIRLVHTERGDVDLLDTARENGMTVDQLIQARPSPPMVINDRIRAAGIAIFGREEWGKVVGGAS</sequence>
<protein>
    <submittedName>
        <fullName evidence="1">Uncharacterized protein</fullName>
    </submittedName>
</protein>